<dbReference type="EMBL" id="CP042305">
    <property type="protein sequence ID" value="QDZ14993.1"/>
    <property type="molecule type" value="Genomic_DNA"/>
</dbReference>
<dbReference type="KEGG" id="huw:FPZ11_09650"/>
<feature type="signal peptide" evidence="2">
    <location>
        <begin position="1"/>
        <end position="22"/>
    </location>
</feature>
<evidence type="ECO:0000313" key="4">
    <source>
        <dbReference type="Proteomes" id="UP000320216"/>
    </source>
</evidence>
<evidence type="ECO:0000313" key="3">
    <source>
        <dbReference type="EMBL" id="QDZ14993.1"/>
    </source>
</evidence>
<dbReference type="RefSeq" id="WP_146320402.1">
    <property type="nucleotide sequence ID" value="NZ_CP042305.1"/>
</dbReference>
<proteinExistence type="predicted"/>
<organism evidence="3 4">
    <name type="scientific">Humibacter ginsenosidimutans</name>
    <dbReference type="NCBI Taxonomy" id="2599293"/>
    <lineage>
        <taxon>Bacteria</taxon>
        <taxon>Bacillati</taxon>
        <taxon>Actinomycetota</taxon>
        <taxon>Actinomycetes</taxon>
        <taxon>Micrococcales</taxon>
        <taxon>Microbacteriaceae</taxon>
        <taxon>Humibacter</taxon>
    </lineage>
</organism>
<accession>A0A5B8M3Q8</accession>
<dbReference type="Proteomes" id="UP000320216">
    <property type="component" value="Chromosome"/>
</dbReference>
<reference evidence="3 4" key="1">
    <citation type="submission" date="2019-07" db="EMBL/GenBank/DDBJ databases">
        <title>Full genome sequence of Humibacter sp. WJ7-1.</title>
        <authorList>
            <person name="Im W.-T."/>
        </authorList>
    </citation>
    <scope>NUCLEOTIDE SEQUENCE [LARGE SCALE GENOMIC DNA]</scope>
    <source>
        <strain evidence="3 4">WJ7-1</strain>
    </source>
</reference>
<keyword evidence="2" id="KW-0732">Signal</keyword>
<evidence type="ECO:0000256" key="2">
    <source>
        <dbReference type="SAM" id="SignalP"/>
    </source>
</evidence>
<protein>
    <submittedName>
        <fullName evidence="3">Uncharacterized protein</fullName>
    </submittedName>
</protein>
<keyword evidence="4" id="KW-1185">Reference proteome</keyword>
<name>A0A5B8M3Q8_9MICO</name>
<feature type="chain" id="PRO_5038918137" evidence="2">
    <location>
        <begin position="23"/>
        <end position="269"/>
    </location>
</feature>
<feature type="region of interest" description="Disordered" evidence="1">
    <location>
        <begin position="244"/>
        <end position="269"/>
    </location>
</feature>
<dbReference type="AlphaFoldDB" id="A0A5B8M3Q8"/>
<evidence type="ECO:0000256" key="1">
    <source>
        <dbReference type="SAM" id="MobiDB-lite"/>
    </source>
</evidence>
<gene>
    <name evidence="3" type="ORF">FPZ11_09650</name>
</gene>
<feature type="compositionally biased region" description="Polar residues" evidence="1">
    <location>
        <begin position="254"/>
        <end position="269"/>
    </location>
</feature>
<sequence>MKGAAWAVPAVAVAVAVPIAAASGPDIPRVFSSWGNTDGTVTCGRCSGSSGTYSWTIDNTSSSGLSYHGVLFPNASVGQVYSNIINIYWLPFNSGTVSNQSGTGTGKWSAPVCDAATYGTIIGPGSHTYYPWVTKLTGPVTVGAGDVDSNGVFHLTPDYKFTIKSNSCVTGGDLWVSHAYTYSLNSTQMSNCSGSYNGNYCGGSANYPTTSNNDMHWRNNGWVGPLDDGCSNNRLFGVQQQNVVSPESVAPSDGTATTESTTNAGPWYV</sequence>